<dbReference type="SMART" id="SM00119">
    <property type="entry name" value="HECTc"/>
    <property type="match status" value="1"/>
</dbReference>
<accession>A0ABR2L9G0</accession>
<feature type="active site" description="Glycyl thioester intermediate" evidence="5">
    <location>
        <position position="624"/>
    </location>
</feature>
<dbReference type="InterPro" id="IPR044611">
    <property type="entry name" value="E3A/B/C-like"/>
</dbReference>
<dbReference type="SUPFAM" id="SSF56204">
    <property type="entry name" value="Hect, E3 ligase catalytic domain"/>
    <property type="match status" value="1"/>
</dbReference>
<dbReference type="Gene3D" id="3.30.2410.10">
    <property type="entry name" value="Hect, E3 ligase catalytic domain"/>
    <property type="match status" value="1"/>
</dbReference>
<dbReference type="Pfam" id="PF00632">
    <property type="entry name" value="HECT"/>
    <property type="match status" value="1"/>
</dbReference>
<dbReference type="PROSITE" id="PS50237">
    <property type="entry name" value="HECT"/>
    <property type="match status" value="1"/>
</dbReference>
<evidence type="ECO:0000256" key="4">
    <source>
        <dbReference type="ARBA" id="ARBA00022786"/>
    </source>
</evidence>
<evidence type="ECO:0000313" key="7">
    <source>
        <dbReference type="EMBL" id="KAK8898865.1"/>
    </source>
</evidence>
<sequence>MYSLAKKPSFIVVNKINNQKYSIQTLKPFQKSTDLNKHQIKSISRFSQFGYNHDISAVLLKNVQIFDQWAISNHQFNDCSETRNQIKQLMNLSFFSIILRSNTNKISCKNSALDDDILFNFFSALSFDINNQEFLKRIARAISQILLMKIDFEILQLRALFVLLYIPQLYEPSFSDIFRSIIKLVSKFSAPTRAALTTWFQSLPNLIFLLLNGCHASISFILSHIPKGKEWLTSVSPFTDVISILFEANKNCKRQLPLYSFQNIEIDSRINCRQISIFPFVLSFPSRLKIARYRVKSLQAASKMANTITGRDSFLELKIHRSNYYEEAKNQLIHKNTYDFLKKLKVNFVGEVAVDAGGPRRELLCLLVNRIIEKSLDLVNNSFFWFKSCDISDVFLLGIVIGLAISNEITLPIKFPTVFYSKLLIPNFKPTIKDFTEFDPIAANSLKKLYDMTLKNEDVSSLELTFDASIECGQTVPLLESMSGVMVTNENCKDFINEYINWVINRRYLEEFDALRKGFMMSCPQHYMKLITPSEFDKIISGREVYNWKELKNAAIYNDELTTESKRIQWFWDVFANDMDENMKKRFLRFTTGIDRPPFSGLKAIKIKFNDGGSSIKLPTSLTCFNMFFLPDYTSRDQLKEKVFLALQYAEGFGIM</sequence>
<feature type="domain" description="HECT" evidence="6">
    <location>
        <begin position="336"/>
        <end position="656"/>
    </location>
</feature>
<evidence type="ECO:0000256" key="2">
    <source>
        <dbReference type="ARBA" id="ARBA00012485"/>
    </source>
</evidence>
<organism evidence="7 8">
    <name type="scientific">Tritrichomonas musculus</name>
    <dbReference type="NCBI Taxonomy" id="1915356"/>
    <lineage>
        <taxon>Eukaryota</taxon>
        <taxon>Metamonada</taxon>
        <taxon>Parabasalia</taxon>
        <taxon>Tritrichomonadida</taxon>
        <taxon>Tritrichomonadidae</taxon>
        <taxon>Tritrichomonas</taxon>
    </lineage>
</organism>
<keyword evidence="7" id="KW-0436">Ligase</keyword>
<evidence type="ECO:0000256" key="3">
    <source>
        <dbReference type="ARBA" id="ARBA00022679"/>
    </source>
</evidence>
<comment type="caution">
    <text evidence="7">The sequence shown here is derived from an EMBL/GenBank/DDBJ whole genome shotgun (WGS) entry which is preliminary data.</text>
</comment>
<reference evidence="7 8" key="1">
    <citation type="submission" date="2024-04" db="EMBL/GenBank/DDBJ databases">
        <title>Tritrichomonas musculus Genome.</title>
        <authorList>
            <person name="Alves-Ferreira E."/>
            <person name="Grigg M."/>
            <person name="Lorenzi H."/>
            <person name="Galac M."/>
        </authorList>
    </citation>
    <scope>NUCLEOTIDE SEQUENCE [LARGE SCALE GENOMIC DNA]</scope>
    <source>
        <strain evidence="7 8">EAF2021</strain>
    </source>
</reference>
<evidence type="ECO:0000256" key="5">
    <source>
        <dbReference type="PROSITE-ProRule" id="PRU00104"/>
    </source>
</evidence>
<dbReference type="InterPro" id="IPR000569">
    <property type="entry name" value="HECT_dom"/>
</dbReference>
<evidence type="ECO:0000256" key="1">
    <source>
        <dbReference type="ARBA" id="ARBA00000885"/>
    </source>
</evidence>
<proteinExistence type="predicted"/>
<dbReference type="EC" id="2.3.2.26" evidence="2"/>
<keyword evidence="3" id="KW-0808">Transferase</keyword>
<evidence type="ECO:0000313" key="8">
    <source>
        <dbReference type="Proteomes" id="UP001470230"/>
    </source>
</evidence>
<comment type="catalytic activity">
    <reaction evidence="1">
        <text>S-ubiquitinyl-[E2 ubiquitin-conjugating enzyme]-L-cysteine + [acceptor protein]-L-lysine = [E2 ubiquitin-conjugating enzyme]-L-cysteine + N(6)-ubiquitinyl-[acceptor protein]-L-lysine.</text>
        <dbReference type="EC" id="2.3.2.26"/>
    </reaction>
</comment>
<dbReference type="PANTHER" id="PTHR45700">
    <property type="entry name" value="UBIQUITIN-PROTEIN LIGASE E3C"/>
    <property type="match status" value="1"/>
</dbReference>
<keyword evidence="8" id="KW-1185">Reference proteome</keyword>
<name>A0ABR2L9G0_9EUKA</name>
<gene>
    <name evidence="7" type="ORF">M9Y10_001157</name>
</gene>
<dbReference type="Proteomes" id="UP001470230">
    <property type="component" value="Unassembled WGS sequence"/>
</dbReference>
<keyword evidence="4 5" id="KW-0833">Ubl conjugation pathway</keyword>
<dbReference type="Gene3D" id="3.90.1750.10">
    <property type="entry name" value="Hect, E3 ligase catalytic domains"/>
    <property type="match status" value="1"/>
</dbReference>
<dbReference type="PANTHER" id="PTHR45700:SF8">
    <property type="entry name" value="HECT-TYPE E3 UBIQUITIN TRANSFERASE"/>
    <property type="match status" value="1"/>
</dbReference>
<evidence type="ECO:0000259" key="6">
    <source>
        <dbReference type="PROSITE" id="PS50237"/>
    </source>
</evidence>
<dbReference type="EMBL" id="JAPFFF010000001">
    <property type="protein sequence ID" value="KAK8898865.1"/>
    <property type="molecule type" value="Genomic_DNA"/>
</dbReference>
<dbReference type="InterPro" id="IPR035983">
    <property type="entry name" value="Hect_E3_ubiquitin_ligase"/>
</dbReference>
<dbReference type="GO" id="GO:0016874">
    <property type="term" value="F:ligase activity"/>
    <property type="evidence" value="ECO:0007669"/>
    <property type="project" value="UniProtKB-KW"/>
</dbReference>
<protein>
    <recommendedName>
        <fullName evidence="2">HECT-type E3 ubiquitin transferase</fullName>
        <ecNumber evidence="2">2.3.2.26</ecNumber>
    </recommendedName>
</protein>
<dbReference type="Gene3D" id="3.30.2160.10">
    <property type="entry name" value="Hect, E3 ligase catalytic domain"/>
    <property type="match status" value="1"/>
</dbReference>